<accession>W4FJA8</accession>
<feature type="compositionally biased region" description="Low complexity" evidence="1">
    <location>
        <begin position="187"/>
        <end position="202"/>
    </location>
</feature>
<dbReference type="Gene3D" id="1.20.58.2190">
    <property type="match status" value="1"/>
</dbReference>
<proteinExistence type="predicted"/>
<protein>
    <recommendedName>
        <fullName evidence="2">PUB domain-containing protein</fullName>
    </recommendedName>
</protein>
<feature type="compositionally biased region" description="Pro residues" evidence="1">
    <location>
        <begin position="41"/>
        <end position="55"/>
    </location>
</feature>
<reference evidence="3" key="1">
    <citation type="submission" date="2013-12" db="EMBL/GenBank/DDBJ databases">
        <title>The Genome Sequence of Aphanomyces astaci APO3.</title>
        <authorList>
            <consortium name="The Broad Institute Genomics Platform"/>
            <person name="Russ C."/>
            <person name="Tyler B."/>
            <person name="van West P."/>
            <person name="Dieguez-Uribeondo J."/>
            <person name="Young S.K."/>
            <person name="Zeng Q."/>
            <person name="Gargeya S."/>
            <person name="Fitzgerald M."/>
            <person name="Abouelleil A."/>
            <person name="Alvarado L."/>
            <person name="Chapman S.B."/>
            <person name="Gainer-Dewar J."/>
            <person name="Goldberg J."/>
            <person name="Griggs A."/>
            <person name="Gujja S."/>
            <person name="Hansen M."/>
            <person name="Howarth C."/>
            <person name="Imamovic A."/>
            <person name="Ireland A."/>
            <person name="Larimer J."/>
            <person name="McCowan C."/>
            <person name="Murphy C."/>
            <person name="Pearson M."/>
            <person name="Poon T.W."/>
            <person name="Priest M."/>
            <person name="Roberts A."/>
            <person name="Saif S."/>
            <person name="Shea T."/>
            <person name="Sykes S."/>
            <person name="Wortman J."/>
            <person name="Nusbaum C."/>
            <person name="Birren B."/>
        </authorList>
    </citation>
    <scope>NUCLEOTIDE SEQUENCE [LARGE SCALE GENOMIC DNA]</scope>
    <source>
        <strain evidence="3">APO3</strain>
    </source>
</reference>
<dbReference type="RefSeq" id="XP_009843573.1">
    <property type="nucleotide sequence ID" value="XM_009845271.1"/>
</dbReference>
<feature type="compositionally biased region" description="Low complexity" evidence="1">
    <location>
        <begin position="71"/>
        <end position="81"/>
    </location>
</feature>
<organism evidence="3">
    <name type="scientific">Aphanomyces astaci</name>
    <name type="common">Crayfish plague agent</name>
    <dbReference type="NCBI Taxonomy" id="112090"/>
    <lineage>
        <taxon>Eukaryota</taxon>
        <taxon>Sar</taxon>
        <taxon>Stramenopiles</taxon>
        <taxon>Oomycota</taxon>
        <taxon>Saprolegniomycetes</taxon>
        <taxon>Saprolegniales</taxon>
        <taxon>Verrucalvaceae</taxon>
        <taxon>Aphanomyces</taxon>
    </lineage>
</organism>
<dbReference type="InterPro" id="IPR018997">
    <property type="entry name" value="PUB_domain"/>
</dbReference>
<dbReference type="Pfam" id="PF09409">
    <property type="entry name" value="PUB"/>
    <property type="match status" value="1"/>
</dbReference>
<dbReference type="PANTHER" id="PTHR23153">
    <property type="entry name" value="UBX-RELATED"/>
    <property type="match status" value="1"/>
</dbReference>
<dbReference type="InterPro" id="IPR036339">
    <property type="entry name" value="PUB-like_dom_sf"/>
</dbReference>
<dbReference type="CDD" id="cd09212">
    <property type="entry name" value="PUB"/>
    <property type="match status" value="1"/>
</dbReference>
<gene>
    <name evidence="3" type="ORF">H257_16736</name>
</gene>
<feature type="region of interest" description="Disordered" evidence="1">
    <location>
        <begin position="1"/>
        <end position="111"/>
    </location>
</feature>
<sequence length="289" mass="31515">MDWLKKKTKEVTSKVAKIQKDQKVKGQTFSGTGHSMQTPSAAPPPPPSRQAPPRPASADSNLSEDERMLRRQQQAEAAAKRGVPPPKKRPANVDSSVTRPDNAFEDDSSTSEAFEQAKAFEKLRIAEAGYNPYVRPSIIYRRPFLPRVLKCVCPRYEATISSSTAARSAAVITAQTSPSRPTSRDVPSPSKQRPSSPSLPPATAATMHKILQNILDHPEDEKFHKLRLSNGAIQAKIACVPEALAFLHEIGFDAVVLDDHEEYLVLNATRTSTDTLAAAVARLQNGTST</sequence>
<feature type="domain" description="PUB" evidence="2">
    <location>
        <begin position="205"/>
        <end position="271"/>
    </location>
</feature>
<dbReference type="AlphaFoldDB" id="W4FJA8"/>
<feature type="region of interest" description="Disordered" evidence="1">
    <location>
        <begin position="171"/>
        <end position="202"/>
    </location>
</feature>
<name>W4FJA8_APHAT</name>
<dbReference type="EMBL" id="KI913204">
    <property type="protein sequence ID" value="ETV66931.1"/>
    <property type="molecule type" value="Genomic_DNA"/>
</dbReference>
<dbReference type="PANTHER" id="PTHR23153:SF38">
    <property type="entry name" value="UBX DOMAIN-CONTAINING PROTEIN 6"/>
    <property type="match status" value="1"/>
</dbReference>
<evidence type="ECO:0000259" key="2">
    <source>
        <dbReference type="Pfam" id="PF09409"/>
    </source>
</evidence>
<dbReference type="VEuPathDB" id="FungiDB:H257_16736"/>
<feature type="compositionally biased region" description="Polar residues" evidence="1">
    <location>
        <begin position="25"/>
        <end position="38"/>
    </location>
</feature>
<dbReference type="OrthoDB" id="336240at2759"/>
<dbReference type="STRING" id="112090.W4FJA8"/>
<dbReference type="GeneID" id="20818732"/>
<evidence type="ECO:0000313" key="3">
    <source>
        <dbReference type="EMBL" id="ETV66931.1"/>
    </source>
</evidence>
<evidence type="ECO:0000256" key="1">
    <source>
        <dbReference type="SAM" id="MobiDB-lite"/>
    </source>
</evidence>
<dbReference type="SMART" id="SM00580">
    <property type="entry name" value="PUG"/>
    <property type="match status" value="1"/>
</dbReference>
<dbReference type="SUPFAM" id="SSF143503">
    <property type="entry name" value="PUG domain-like"/>
    <property type="match status" value="1"/>
</dbReference>
<dbReference type="GO" id="GO:0005737">
    <property type="term" value="C:cytoplasm"/>
    <property type="evidence" value="ECO:0007669"/>
    <property type="project" value="TreeGrafter"/>
</dbReference>